<dbReference type="Gene3D" id="3.40.190.80">
    <property type="match status" value="1"/>
</dbReference>
<evidence type="ECO:0000313" key="3">
    <source>
        <dbReference type="EMBL" id="AVJ28958.1"/>
    </source>
</evidence>
<dbReference type="EMBL" id="CP023270">
    <property type="protein sequence ID" value="AVJ28958.1"/>
    <property type="molecule type" value="Genomic_DNA"/>
</dbReference>
<dbReference type="OrthoDB" id="9785695at2"/>
<feature type="binding site" evidence="2">
    <location>
        <position position="100"/>
    </location>
    <ligand>
        <name>Mg(2+)</name>
        <dbReference type="ChEBI" id="CHEBI:18420"/>
        <label>1</label>
        <note>catalytic</note>
    </ligand>
</feature>
<name>A0A2S0IAE9_9BURK</name>
<comment type="cofactor">
    <cofactor evidence="2">
        <name>Mg(2+)</name>
        <dbReference type="ChEBI" id="CHEBI:18420"/>
    </cofactor>
</comment>
<accession>A0A2S0IAE9</accession>
<sequence length="284" mass="30287">MSRTFTLEDTRKLAAILAETAQTEVMPRFRNLPEGAVRGKSSPRDLVTDADEAAERLIAARLSKLHPGAVLIGEEASARNPALLNMLVDADLAFLIDPIDGTRNYVAGLPLFGMMIAACHRGDVIAGVIYDPVSRDSALAVRGEGAWLEFENGKRVPLAVANPAPPQDMDGLISTGALPEPLRTTVNGNLSRLGSTASLRCAAHEYRMLAGGHCHVALYNQLTAWDHAAGWLLHREAGGYAAHFDGSPYKPTHRTGGLLYAPDAGSWHAARKALLGDALEGIEA</sequence>
<evidence type="ECO:0000256" key="1">
    <source>
        <dbReference type="ARBA" id="ARBA00009759"/>
    </source>
</evidence>
<dbReference type="Proteomes" id="UP000239477">
    <property type="component" value="Chromosome"/>
</dbReference>
<dbReference type="Gene3D" id="3.30.540.10">
    <property type="entry name" value="Fructose-1,6-Bisphosphatase, subunit A, domain 1"/>
    <property type="match status" value="1"/>
</dbReference>
<keyword evidence="2" id="KW-0460">Magnesium</keyword>
<dbReference type="GO" id="GO:0006020">
    <property type="term" value="P:inositol metabolic process"/>
    <property type="evidence" value="ECO:0007669"/>
    <property type="project" value="TreeGrafter"/>
</dbReference>
<reference evidence="3 4" key="1">
    <citation type="submission" date="2017-09" db="EMBL/GenBank/DDBJ databases">
        <title>Genomic, metabolic, and phenotypic characteristics of bacterial isolates from the natural microbiome of the model nematode Caenorhabditis elegans.</title>
        <authorList>
            <person name="Zimmermann J."/>
            <person name="Obeng N."/>
            <person name="Yang W."/>
            <person name="Obeng O."/>
            <person name="Kissoyan K."/>
            <person name="Pees B."/>
            <person name="Dirksen P."/>
            <person name="Hoppner M."/>
            <person name="Franke A."/>
            <person name="Rosenstiel P."/>
            <person name="Leippe M."/>
            <person name="Dierking K."/>
            <person name="Kaleta C."/>
            <person name="Schulenburg H."/>
        </authorList>
    </citation>
    <scope>NUCLEOTIDE SEQUENCE [LARGE SCALE GENOMIC DNA]</scope>
    <source>
        <strain evidence="3 4">MYb73</strain>
    </source>
</reference>
<dbReference type="PRINTS" id="PR00377">
    <property type="entry name" value="IMPHPHTASES"/>
</dbReference>
<feature type="binding site" evidence="2">
    <location>
        <position position="74"/>
    </location>
    <ligand>
        <name>Mg(2+)</name>
        <dbReference type="ChEBI" id="CHEBI:18420"/>
        <label>1</label>
        <note>catalytic</note>
    </ligand>
</feature>
<evidence type="ECO:0000313" key="4">
    <source>
        <dbReference type="Proteomes" id="UP000239477"/>
    </source>
</evidence>
<comment type="similarity">
    <text evidence="1">Belongs to the inositol monophosphatase superfamily.</text>
</comment>
<dbReference type="GO" id="GO:0046872">
    <property type="term" value="F:metal ion binding"/>
    <property type="evidence" value="ECO:0007669"/>
    <property type="project" value="UniProtKB-KW"/>
</dbReference>
<feature type="binding site" evidence="2">
    <location>
        <position position="226"/>
    </location>
    <ligand>
        <name>Mg(2+)</name>
        <dbReference type="ChEBI" id="CHEBI:18420"/>
        <label>1</label>
        <note>catalytic</note>
    </ligand>
</feature>
<feature type="binding site" evidence="2">
    <location>
        <position position="97"/>
    </location>
    <ligand>
        <name>Mg(2+)</name>
        <dbReference type="ChEBI" id="CHEBI:18420"/>
        <label>1</label>
        <note>catalytic</note>
    </ligand>
</feature>
<feature type="binding site" evidence="2">
    <location>
        <position position="99"/>
    </location>
    <ligand>
        <name>Mg(2+)</name>
        <dbReference type="ChEBI" id="CHEBI:18420"/>
        <label>1</label>
        <note>catalytic</note>
    </ligand>
</feature>
<gene>
    <name evidence="3" type="ORF">CLM73_18570</name>
</gene>
<dbReference type="AlphaFoldDB" id="A0A2S0IAE9"/>
<organism evidence="3 4">
    <name type="scientific">Achromobacter spanius</name>
    <dbReference type="NCBI Taxonomy" id="217203"/>
    <lineage>
        <taxon>Bacteria</taxon>
        <taxon>Pseudomonadati</taxon>
        <taxon>Pseudomonadota</taxon>
        <taxon>Betaproteobacteria</taxon>
        <taxon>Burkholderiales</taxon>
        <taxon>Alcaligenaceae</taxon>
        <taxon>Achromobacter</taxon>
    </lineage>
</organism>
<dbReference type="GO" id="GO:0007165">
    <property type="term" value="P:signal transduction"/>
    <property type="evidence" value="ECO:0007669"/>
    <property type="project" value="TreeGrafter"/>
</dbReference>
<dbReference type="RefSeq" id="WP_105239697.1">
    <property type="nucleotide sequence ID" value="NZ_CP023270.1"/>
</dbReference>
<dbReference type="SUPFAM" id="SSF56655">
    <property type="entry name" value="Carbohydrate phosphatase"/>
    <property type="match status" value="1"/>
</dbReference>
<dbReference type="GO" id="GO:0008934">
    <property type="term" value="F:inositol monophosphate 1-phosphatase activity"/>
    <property type="evidence" value="ECO:0007669"/>
    <property type="project" value="TreeGrafter"/>
</dbReference>
<keyword evidence="4" id="KW-1185">Reference proteome</keyword>
<proteinExistence type="inferred from homology"/>
<protein>
    <submittedName>
        <fullName evidence="3">Inositol monophosphatase</fullName>
    </submittedName>
</protein>
<keyword evidence="2" id="KW-0479">Metal-binding</keyword>
<dbReference type="PANTHER" id="PTHR20854:SF4">
    <property type="entry name" value="INOSITOL-1-MONOPHOSPHATASE-RELATED"/>
    <property type="match status" value="1"/>
</dbReference>
<dbReference type="PANTHER" id="PTHR20854">
    <property type="entry name" value="INOSITOL MONOPHOSPHATASE"/>
    <property type="match status" value="1"/>
</dbReference>
<evidence type="ECO:0000256" key="2">
    <source>
        <dbReference type="PIRSR" id="PIRSR600760-2"/>
    </source>
</evidence>
<dbReference type="CDD" id="cd01517">
    <property type="entry name" value="PAP_phosphatase"/>
    <property type="match status" value="1"/>
</dbReference>
<dbReference type="InterPro" id="IPR000760">
    <property type="entry name" value="Inositol_monophosphatase-like"/>
</dbReference>
<dbReference type="Pfam" id="PF00459">
    <property type="entry name" value="Inositol_P"/>
    <property type="match status" value="1"/>
</dbReference>